<dbReference type="Pfam" id="PF07494">
    <property type="entry name" value="Reg_prop"/>
    <property type="match status" value="1"/>
</dbReference>
<dbReference type="Proteomes" id="UP000004394">
    <property type="component" value="Unassembled WGS sequence"/>
</dbReference>
<keyword evidence="4" id="KW-1185">Reference proteome</keyword>
<keyword evidence="1" id="KW-0732">Signal</keyword>
<dbReference type="RefSeq" id="WP_006947698.1">
    <property type="nucleotide sequence ID" value="NZ_BAJI01000007.1"/>
</dbReference>
<accession>E0NPG1</accession>
<dbReference type="InterPro" id="IPR011110">
    <property type="entry name" value="Reg_prop"/>
</dbReference>
<evidence type="ECO:0000313" key="3">
    <source>
        <dbReference type="EMBL" id="EFM02920.1"/>
    </source>
</evidence>
<dbReference type="Gene3D" id="2.60.40.4070">
    <property type="match status" value="1"/>
</dbReference>
<feature type="signal peptide" evidence="1">
    <location>
        <begin position="1"/>
        <end position="19"/>
    </location>
</feature>
<protein>
    <recommendedName>
        <fullName evidence="2">PorZ N-terminal beta-propeller domain-containing protein</fullName>
    </recommendedName>
</protein>
<dbReference type="InterPro" id="IPR015943">
    <property type="entry name" value="WD40/YVTN_repeat-like_dom_sf"/>
</dbReference>
<sequence>MNRFAYLLFSLLLPLHIQAAGITSWNIYRAYADITEIEPAGNTVFVLSSGSLFAYRQSDNSIQLYDKIRSLSDSDIAHIAWCQSARRLIIVYQNQNIDLLSPDGSVINISSLYTKLMTEDKTVNAITVVGSSAYLSTGFGIVKINVERAEISDTYYLGVSATSVALTARHIYATTRYHGLFSARLTDNLLDRNRWTQDTSHKFSQVFSLNGTLYAFNDGESYVWNGTIWNRFANLSYNRAFASADRILLTRTDGFYAVSNANHHPHFSWIDNSLSTLSYDPATHLYWGNRSDGSLCSFTIKDNLPVLKTDGIKPDGPQHNTFGFLKFTNGALYSCSGGYGSNVEMQRPGTVQVLRDGSWTVFQDNLAPLTGHKYEDLVTMDADPNNPAHVFAGGKTGLYEFFNGKFVHHYTLDNSPLKSALASNSKDYVLTESVLFDKKGGLWVLNSQAPSTSLLYLSPAGEWSSFHRELLEMPTGRSHGALQGLMIDSRNLLWFYNNHWEAPSFYYYRRDTDVLKQYKTFVNQDGTAIAVKYARCMAEDKEGNLWFGTDAGPLLLRQNQIANANDEIFTQIKIPRNDGTNYADYLLDGVDINCMAIDGAGRKWFGTRANGVYLISADNMKQLHHFTTSNSKLLSDEIEAIAINGTTGEVFFGTGKGLCSYMSDATTPAETMSDATVYAYPNPVRPDYTGLITVTGLTFETDVKIVTAAGTLVAEGTSNGGTFTWDGKDRNGRRVASGVYMVLTATSDGNKGVVCKIAVVN</sequence>
<dbReference type="SUPFAM" id="SSF101898">
    <property type="entry name" value="NHL repeat"/>
    <property type="match status" value="1"/>
</dbReference>
<dbReference type="AlphaFoldDB" id="E0NPG1"/>
<name>E0NPG1_9BACT</name>
<evidence type="ECO:0000313" key="4">
    <source>
        <dbReference type="Proteomes" id="UP000004394"/>
    </source>
</evidence>
<reference evidence="3" key="1">
    <citation type="submission" date="2010-07" db="EMBL/GenBank/DDBJ databases">
        <authorList>
            <person name="Muzny D."/>
            <person name="Qin X."/>
            <person name="Deng J."/>
            <person name="Jiang H."/>
            <person name="Liu Y."/>
            <person name="Qu J."/>
            <person name="Song X.-Z."/>
            <person name="Zhang L."/>
            <person name="Thornton R."/>
            <person name="Coyle M."/>
            <person name="Francisco L."/>
            <person name="Jackson L."/>
            <person name="Javaid M."/>
            <person name="Korchina V."/>
            <person name="Kovar C."/>
            <person name="Mata R."/>
            <person name="Mathew T."/>
            <person name="Ngo R."/>
            <person name="Nguyen L."/>
            <person name="Nguyen N."/>
            <person name="Okwuonu G."/>
            <person name="Ongeri F."/>
            <person name="Pham C."/>
            <person name="Simmons D."/>
            <person name="Wilczek-Boney K."/>
            <person name="Hale W."/>
            <person name="Jakkamsetti A."/>
            <person name="Pham P."/>
            <person name="Ruth R."/>
            <person name="San Lucas F."/>
            <person name="Warren J."/>
            <person name="Zhang J."/>
            <person name="Zhao Z."/>
            <person name="Zhou C."/>
            <person name="Zhu D."/>
            <person name="Lee S."/>
            <person name="Bess C."/>
            <person name="Blankenburg K."/>
            <person name="Forbes L."/>
            <person name="Fu Q."/>
            <person name="Gubbala S."/>
            <person name="Hirani K."/>
            <person name="Jayaseelan J.C."/>
            <person name="Lara F."/>
            <person name="Munidasa M."/>
            <person name="Palculict T."/>
            <person name="Patil S."/>
            <person name="Pu L.-L."/>
            <person name="Saada N."/>
            <person name="Tang L."/>
            <person name="Weissenberger G."/>
            <person name="Zhu Y."/>
            <person name="Hemphill L."/>
            <person name="Shang Y."/>
            <person name="Youmans B."/>
            <person name="Ayvaz T."/>
            <person name="Ross M."/>
            <person name="Santibanez J."/>
            <person name="Aqrawi P."/>
            <person name="Gross S."/>
            <person name="Joshi V."/>
            <person name="Fowler G."/>
            <person name="Nazareth L."/>
            <person name="Reid J."/>
            <person name="Worley K."/>
            <person name="Petrosino J."/>
            <person name="Highlander S."/>
            <person name="Gibbs R."/>
        </authorList>
    </citation>
    <scope>NUCLEOTIDE SEQUENCE [LARGE SCALE GENOMIC DNA]</scope>
    <source>
        <strain evidence="3">DSM 16973</strain>
    </source>
</reference>
<proteinExistence type="predicted"/>
<dbReference type="InterPro" id="IPR048954">
    <property type="entry name" value="PorZ_N"/>
</dbReference>
<dbReference type="HOGENOM" id="CLU_018865_0_0_10"/>
<dbReference type="SUPFAM" id="SSF63829">
    <property type="entry name" value="Calcium-dependent phosphotriesterase"/>
    <property type="match status" value="1"/>
</dbReference>
<feature type="domain" description="PorZ N-terminal beta-propeller" evidence="2">
    <location>
        <begin position="44"/>
        <end position="196"/>
    </location>
</feature>
<dbReference type="OrthoDB" id="9807410at2"/>
<dbReference type="STRING" id="862515.HMPREF0658_0062"/>
<dbReference type="BioCyc" id="PMAR862515-HMP:GMOO-67-MONOMER"/>
<evidence type="ECO:0000256" key="1">
    <source>
        <dbReference type="SAM" id="SignalP"/>
    </source>
</evidence>
<feature type="chain" id="PRO_5003138191" description="PorZ N-terminal beta-propeller domain-containing protein" evidence="1">
    <location>
        <begin position="20"/>
        <end position="761"/>
    </location>
</feature>
<dbReference type="Pfam" id="PF21544">
    <property type="entry name" value="PorZ_N_b_propeller"/>
    <property type="match status" value="1"/>
</dbReference>
<organism evidence="3 4">
    <name type="scientific">Hoylesella marshii DSM 16973 = JCM 13450</name>
    <dbReference type="NCBI Taxonomy" id="862515"/>
    <lineage>
        <taxon>Bacteria</taxon>
        <taxon>Pseudomonadati</taxon>
        <taxon>Bacteroidota</taxon>
        <taxon>Bacteroidia</taxon>
        <taxon>Bacteroidales</taxon>
        <taxon>Prevotellaceae</taxon>
        <taxon>Hoylesella</taxon>
    </lineage>
</organism>
<comment type="caution">
    <text evidence="3">The sequence shown here is derived from an EMBL/GenBank/DDBJ whole genome shotgun (WGS) entry which is preliminary data.</text>
</comment>
<gene>
    <name evidence="3" type="ORF">HMPREF0658_0062</name>
</gene>
<dbReference type="Gene3D" id="2.130.10.10">
    <property type="entry name" value="YVTN repeat-like/Quinoprotein amine dehydrogenase"/>
    <property type="match status" value="1"/>
</dbReference>
<evidence type="ECO:0000259" key="2">
    <source>
        <dbReference type="Pfam" id="PF21544"/>
    </source>
</evidence>
<dbReference type="EMBL" id="AEEI01000004">
    <property type="protein sequence ID" value="EFM02920.1"/>
    <property type="molecule type" value="Genomic_DNA"/>
</dbReference>
<dbReference type="eggNOG" id="COG3292">
    <property type="taxonomic scope" value="Bacteria"/>
</dbReference>